<sequence length="89" mass="9892">MFNGPHLDPKRPHFTASRNKLRIFDSEFDSFDSNCPALDSHQTAVSIASLMLLCVGRPRLDFAKRFDNGCRATGLLLTGRDRVSRPATG</sequence>
<geneLocation type="plasmid" evidence="1 2">
    <name>NT26_p1</name>
</geneLocation>
<name>L0NMN4_9HYPH</name>
<evidence type="ECO:0000313" key="1">
    <source>
        <dbReference type="EMBL" id="CCF22358.1"/>
    </source>
</evidence>
<proteinExistence type="predicted"/>
<accession>L0NMN4</accession>
<keyword evidence="2" id="KW-1185">Reference proteome</keyword>
<reference evidence="1 2" key="1">
    <citation type="journal article" date="2013" name="Genome Biol. Evol.">
        <title>Life in an arsenic-containing gold mine: genome and physiology of the autotrophic arsenite-oxidizing bacterium rhizobium sp. NT-26.</title>
        <authorList>
            <person name="Andres J."/>
            <person name="Arsene-Ploetze F."/>
            <person name="Barbe V."/>
            <person name="Brochier-Armanet C."/>
            <person name="Cleiss-Arnold J."/>
            <person name="Coppee J.Y."/>
            <person name="Dillies M.A."/>
            <person name="Geist"/>
            <person name="L"/>
            <person name="Joublin A."/>
            <person name="Koechler S."/>
            <person name="Lassalle F."/>
            <person name="Marchal M."/>
            <person name="Medigue C."/>
            <person name="Muller D."/>
            <person name="Nesme X."/>
            <person name="Plewniak F."/>
            <person name="Proux C."/>
            <person name="Ramirez-Bahena M.H."/>
            <person name="Schenowitz C."/>
            <person name="Sismeiro O."/>
            <person name="Vallenet D."/>
            <person name="Santini J.M."/>
            <person name="Bertin P.N."/>
        </authorList>
    </citation>
    <scope>NUCLEOTIDE SEQUENCE [LARGE SCALE GENOMIC DNA]</scope>
    <source>
        <strain evidence="1 2">NT-26</strain>
        <plasmid evidence="1 2">NT26_p1</plasmid>
    </source>
</reference>
<protein>
    <submittedName>
        <fullName evidence="1">Uncharacterized protein</fullName>
    </submittedName>
</protein>
<dbReference type="Proteomes" id="UP000010792">
    <property type="component" value="Plasmid NT26_p1"/>
</dbReference>
<gene>
    <name evidence="1" type="ORF">NT26_p10339</name>
</gene>
<keyword evidence="1" id="KW-0614">Plasmid</keyword>
<dbReference type="KEGG" id="rht:NT26_p10339"/>
<evidence type="ECO:0000313" key="2">
    <source>
        <dbReference type="Proteomes" id="UP000010792"/>
    </source>
</evidence>
<dbReference type="AlphaFoldDB" id="L0NMN4"/>
<organism evidence="1 2">
    <name type="scientific">Pseudorhizobium banfieldiae</name>
    <dbReference type="NCBI Taxonomy" id="1125847"/>
    <lineage>
        <taxon>Bacteria</taxon>
        <taxon>Pseudomonadati</taxon>
        <taxon>Pseudomonadota</taxon>
        <taxon>Alphaproteobacteria</taxon>
        <taxon>Hyphomicrobiales</taxon>
        <taxon>Rhizobiaceae</taxon>
        <taxon>Rhizobium/Agrobacterium group</taxon>
        <taxon>Pseudorhizobium</taxon>
    </lineage>
</organism>
<dbReference type="EMBL" id="FO082821">
    <property type="protein sequence ID" value="CCF22358.1"/>
    <property type="molecule type" value="Genomic_DNA"/>
</dbReference>